<protein>
    <recommendedName>
        <fullName evidence="9">Adenosine deaminase domain-containing protein</fullName>
    </recommendedName>
</protein>
<dbReference type="KEGG" id="sseo:D0Z67_08730"/>
<dbReference type="GO" id="GO:0046103">
    <property type="term" value="P:inosine biosynthetic process"/>
    <property type="evidence" value="ECO:0007669"/>
    <property type="project" value="TreeGrafter"/>
</dbReference>
<dbReference type="AlphaFoldDB" id="A0A4P6TXN7"/>
<dbReference type="GO" id="GO:0046872">
    <property type="term" value="F:metal ion binding"/>
    <property type="evidence" value="ECO:0007669"/>
    <property type="project" value="UniProtKB-KW"/>
</dbReference>
<accession>A0A4P6TXN7</accession>
<dbReference type="InterPro" id="IPR032466">
    <property type="entry name" value="Metal_Hydrolase"/>
</dbReference>
<dbReference type="PANTHER" id="PTHR11409">
    <property type="entry name" value="ADENOSINE DEAMINASE"/>
    <property type="match status" value="1"/>
</dbReference>
<name>A0A4P6TXN7_STRSO</name>
<evidence type="ECO:0000259" key="9">
    <source>
        <dbReference type="Pfam" id="PF00962"/>
    </source>
</evidence>
<dbReference type="SUPFAM" id="SSF51556">
    <property type="entry name" value="Metallo-dependent hydrolases"/>
    <property type="match status" value="1"/>
</dbReference>
<evidence type="ECO:0000256" key="6">
    <source>
        <dbReference type="ARBA" id="ARBA00023080"/>
    </source>
</evidence>
<evidence type="ECO:0000256" key="1">
    <source>
        <dbReference type="ARBA" id="ARBA00001947"/>
    </source>
</evidence>
<evidence type="ECO:0000313" key="11">
    <source>
        <dbReference type="Proteomes" id="UP000292547"/>
    </source>
</evidence>
<organism evidence="10 11">
    <name type="scientific">Streptomyces seoulensis</name>
    <dbReference type="NCBI Taxonomy" id="73044"/>
    <lineage>
        <taxon>Bacteria</taxon>
        <taxon>Bacillati</taxon>
        <taxon>Actinomycetota</taxon>
        <taxon>Actinomycetes</taxon>
        <taxon>Kitasatosporales</taxon>
        <taxon>Streptomycetaceae</taxon>
        <taxon>Streptomyces</taxon>
    </lineage>
</organism>
<evidence type="ECO:0000256" key="2">
    <source>
        <dbReference type="ARBA" id="ARBA00006676"/>
    </source>
</evidence>
<dbReference type="GeneID" id="300099015"/>
<evidence type="ECO:0000256" key="4">
    <source>
        <dbReference type="ARBA" id="ARBA00022801"/>
    </source>
</evidence>
<dbReference type="Proteomes" id="UP000292547">
    <property type="component" value="Chromosome"/>
</dbReference>
<keyword evidence="3" id="KW-0479">Metal-binding</keyword>
<comment type="cofactor">
    <cofactor evidence="1">
        <name>Zn(2+)</name>
        <dbReference type="ChEBI" id="CHEBI:29105"/>
    </cofactor>
</comment>
<evidence type="ECO:0000313" key="10">
    <source>
        <dbReference type="EMBL" id="QBJ90388.1"/>
    </source>
</evidence>
<keyword evidence="11" id="KW-1185">Reference proteome</keyword>
<gene>
    <name evidence="10" type="ORF">D0Z67_08730</name>
</gene>
<feature type="domain" description="Adenosine deaminase" evidence="9">
    <location>
        <begin position="59"/>
        <end position="299"/>
    </location>
</feature>
<evidence type="ECO:0000256" key="8">
    <source>
        <dbReference type="SAM" id="MobiDB-lite"/>
    </source>
</evidence>
<evidence type="ECO:0000256" key="5">
    <source>
        <dbReference type="ARBA" id="ARBA00022833"/>
    </source>
</evidence>
<dbReference type="OrthoDB" id="105475at2"/>
<keyword evidence="6" id="KW-0546">Nucleotide metabolism</keyword>
<dbReference type="PANTHER" id="PTHR11409:SF42">
    <property type="entry name" value="ADENOSINE DEAMINASE-LIKE PROTEIN"/>
    <property type="match status" value="1"/>
</dbReference>
<feature type="compositionally biased region" description="Low complexity" evidence="8">
    <location>
        <begin position="315"/>
        <end position="326"/>
    </location>
</feature>
<comment type="similarity">
    <text evidence="2">Belongs to the metallo-dependent hydrolases superfamily. Adenosine and AMP deaminases family.</text>
</comment>
<reference evidence="10 11" key="1">
    <citation type="submission" date="2018-08" db="EMBL/GenBank/DDBJ databases">
        <title>The complete genome sequence of Streptomyces seoulensis, a pioneer strain for nickel superoxide dismutase discovery.</title>
        <authorList>
            <person name="Shin J."/>
            <person name="Lee J.-S."/>
            <person name="Lee E.-J."/>
            <person name="Youn H.-D."/>
        </authorList>
    </citation>
    <scope>NUCLEOTIDE SEQUENCE [LARGE SCALE GENOMIC DNA]</scope>
    <source>
        <strain evidence="10 11">KCTC 9819</strain>
    </source>
</reference>
<dbReference type="GO" id="GO:0004000">
    <property type="term" value="F:adenosine deaminase activity"/>
    <property type="evidence" value="ECO:0007669"/>
    <property type="project" value="TreeGrafter"/>
</dbReference>
<keyword evidence="4" id="KW-0378">Hydrolase</keyword>
<dbReference type="InterPro" id="IPR006330">
    <property type="entry name" value="Ado/ade_deaminase"/>
</dbReference>
<sequence>MIPSPAPAARAPVLPHLHLHLEPEERKRRELGMPGRDFGDRHLFFEAHRVDRADAVPVAGRDLRRFLADVHDEQREQGVDHVELRLSPRRFLRDGMTWQEFTDTVQDCLAPLRDPVVRAVLLVNRDSPAPFLAMVTERLAELPPVFTGVDLAGDEIQHPDVRPAVPLFRAAADAGLGRTVHAGEFGPKEHIWRALDVLGAQRIGHGVSAATSSALLRRMARDGILLEVSLTSNVVLGAVPGPVAHPLPAFLEAGVPVSFNSDVPLHTGRTLDDELRLAADVLGVTPEAIRDLQARAAGHRFSSRSPAEPPVRSGSASSPPAASACG</sequence>
<dbReference type="EMBL" id="CP032229">
    <property type="protein sequence ID" value="QBJ90388.1"/>
    <property type="molecule type" value="Genomic_DNA"/>
</dbReference>
<evidence type="ECO:0000256" key="7">
    <source>
        <dbReference type="ARBA" id="ARBA00048787"/>
    </source>
</evidence>
<dbReference type="STRING" id="73044.GCA_000725795_00847"/>
<evidence type="ECO:0000256" key="3">
    <source>
        <dbReference type="ARBA" id="ARBA00022723"/>
    </source>
</evidence>
<keyword evidence="5" id="KW-0862">Zinc</keyword>
<dbReference type="Pfam" id="PF00962">
    <property type="entry name" value="A_deaminase"/>
    <property type="match status" value="1"/>
</dbReference>
<dbReference type="RefSeq" id="WP_051887500.1">
    <property type="nucleotide sequence ID" value="NZ_CP032229.1"/>
</dbReference>
<dbReference type="GO" id="GO:0009117">
    <property type="term" value="P:nucleotide metabolic process"/>
    <property type="evidence" value="ECO:0007669"/>
    <property type="project" value="UniProtKB-KW"/>
</dbReference>
<comment type="catalytic activity">
    <reaction evidence="7">
        <text>N(6)-methyl-AMP + H2O + H(+) = IMP + methylamine</text>
        <dbReference type="Rhea" id="RHEA:16001"/>
        <dbReference type="ChEBI" id="CHEBI:15377"/>
        <dbReference type="ChEBI" id="CHEBI:15378"/>
        <dbReference type="ChEBI" id="CHEBI:58053"/>
        <dbReference type="ChEBI" id="CHEBI:59338"/>
        <dbReference type="ChEBI" id="CHEBI:144842"/>
    </reaction>
    <physiologicalReaction direction="left-to-right" evidence="7">
        <dbReference type="Rhea" id="RHEA:16002"/>
    </physiologicalReaction>
</comment>
<dbReference type="Gene3D" id="3.20.20.140">
    <property type="entry name" value="Metal-dependent hydrolases"/>
    <property type="match status" value="1"/>
</dbReference>
<dbReference type="GO" id="GO:0006154">
    <property type="term" value="P:adenosine catabolic process"/>
    <property type="evidence" value="ECO:0007669"/>
    <property type="project" value="TreeGrafter"/>
</dbReference>
<dbReference type="InterPro" id="IPR001365">
    <property type="entry name" value="A_deaminase_dom"/>
</dbReference>
<feature type="region of interest" description="Disordered" evidence="8">
    <location>
        <begin position="296"/>
        <end position="326"/>
    </location>
</feature>
<proteinExistence type="inferred from homology"/>